<dbReference type="RefSeq" id="XP_023466663.1">
    <property type="nucleotide sequence ID" value="XM_023614843.1"/>
</dbReference>
<dbReference type="AlphaFoldDB" id="A0A2G4SW29"/>
<keyword evidence="2" id="KW-1185">Reference proteome</keyword>
<name>A0A2G4SW29_RHIZD</name>
<evidence type="ECO:0000313" key="1">
    <source>
        <dbReference type="EMBL" id="PHZ12955.1"/>
    </source>
</evidence>
<accession>A0A2G4SW29</accession>
<evidence type="ECO:0000313" key="2">
    <source>
        <dbReference type="Proteomes" id="UP000242254"/>
    </source>
</evidence>
<reference evidence="1 2" key="1">
    <citation type="journal article" date="2016" name="Proc. Natl. Acad. Sci. U.S.A.">
        <title>Lipid metabolic changes in an early divergent fungus govern the establishment of a mutualistic symbiosis with endobacteria.</title>
        <authorList>
            <person name="Lastovetsky O.A."/>
            <person name="Gaspar M.L."/>
            <person name="Mondo S.J."/>
            <person name="LaButti K.M."/>
            <person name="Sandor L."/>
            <person name="Grigoriev I.V."/>
            <person name="Henry S.A."/>
            <person name="Pawlowska T.E."/>
        </authorList>
    </citation>
    <scope>NUCLEOTIDE SEQUENCE [LARGE SCALE GENOMIC DNA]</scope>
    <source>
        <strain evidence="1 2">ATCC 52813</strain>
    </source>
</reference>
<protein>
    <submittedName>
        <fullName evidence="1">Uncharacterized protein</fullName>
    </submittedName>
</protein>
<dbReference type="EMBL" id="KZ303848">
    <property type="protein sequence ID" value="PHZ12955.1"/>
    <property type="molecule type" value="Genomic_DNA"/>
</dbReference>
<proteinExistence type="predicted"/>
<organism evidence="1 2">
    <name type="scientific">Rhizopus microsporus ATCC 52813</name>
    <dbReference type="NCBI Taxonomy" id="1340429"/>
    <lineage>
        <taxon>Eukaryota</taxon>
        <taxon>Fungi</taxon>
        <taxon>Fungi incertae sedis</taxon>
        <taxon>Mucoromycota</taxon>
        <taxon>Mucoromycotina</taxon>
        <taxon>Mucoromycetes</taxon>
        <taxon>Mucorales</taxon>
        <taxon>Mucorineae</taxon>
        <taxon>Rhizopodaceae</taxon>
        <taxon>Rhizopus</taxon>
    </lineage>
</organism>
<dbReference type="GeneID" id="35445832"/>
<dbReference type="Proteomes" id="UP000242254">
    <property type="component" value="Unassembled WGS sequence"/>
</dbReference>
<gene>
    <name evidence="1" type="ORF">RHIMIDRAFT_312987</name>
</gene>
<sequence length="109" mass="12245">MITLRLQREKVHLAAGRGFPSLFAQTQTNLFKSTAFEASDDDFQDTPLFRKAECYNRQEYACYLALQMLLSMKRHTPAVSYTLSVEAVLPAPIPSTGCTSDSITTTKKY</sequence>